<reference evidence="2 3" key="1">
    <citation type="submission" date="2023-03" db="EMBL/GenBank/DDBJ databases">
        <title>Bacillus Genome Sequencing.</title>
        <authorList>
            <person name="Dunlap C."/>
        </authorList>
    </citation>
    <scope>NUCLEOTIDE SEQUENCE [LARGE SCALE GENOMIC DNA]</scope>
    <source>
        <strain evidence="2 3">B-23453</strain>
    </source>
</reference>
<proteinExistence type="predicted"/>
<dbReference type="PANTHER" id="PTHR35335:SF1">
    <property type="entry name" value="UPF0716 PROTEIN FXSA"/>
    <property type="match status" value="1"/>
</dbReference>
<keyword evidence="1" id="KW-0812">Transmembrane</keyword>
<keyword evidence="1" id="KW-1133">Transmembrane helix</keyword>
<keyword evidence="1" id="KW-0472">Membrane</keyword>
<gene>
    <name evidence="2" type="primary">fxsA</name>
    <name evidence="2" type="ORF">P4T90_08990</name>
</gene>
<dbReference type="InterPro" id="IPR007313">
    <property type="entry name" value="FxsA"/>
</dbReference>
<keyword evidence="3" id="KW-1185">Reference proteome</keyword>
<organism evidence="2 3">
    <name type="scientific">Heyndrickxia acidicola</name>
    <dbReference type="NCBI Taxonomy" id="209389"/>
    <lineage>
        <taxon>Bacteria</taxon>
        <taxon>Bacillati</taxon>
        <taxon>Bacillota</taxon>
        <taxon>Bacilli</taxon>
        <taxon>Bacillales</taxon>
        <taxon>Bacillaceae</taxon>
        <taxon>Heyndrickxia</taxon>
    </lineage>
</organism>
<comment type="caution">
    <text evidence="2">The sequence shown here is derived from an EMBL/GenBank/DDBJ whole genome shotgun (WGS) entry which is preliminary data.</text>
</comment>
<dbReference type="Proteomes" id="UP001341444">
    <property type="component" value="Unassembled WGS sequence"/>
</dbReference>
<accession>A0ABU6MEW4</accession>
<dbReference type="Pfam" id="PF04186">
    <property type="entry name" value="FxsA"/>
    <property type="match status" value="1"/>
</dbReference>
<feature type="transmembrane region" description="Helical" evidence="1">
    <location>
        <begin position="28"/>
        <end position="46"/>
    </location>
</feature>
<feature type="transmembrane region" description="Helical" evidence="1">
    <location>
        <begin position="5"/>
        <end position="22"/>
    </location>
</feature>
<dbReference type="RefSeq" id="WP_066261603.1">
    <property type="nucleotide sequence ID" value="NZ_JARMAB010000011.1"/>
</dbReference>
<dbReference type="EMBL" id="JARMAB010000011">
    <property type="protein sequence ID" value="MED1203215.1"/>
    <property type="molecule type" value="Genomic_DNA"/>
</dbReference>
<sequence>MRYLFFLIIVVPAIEIGLFILSGKLIGVFPTICLIIFTGILGAYLAKKQGIETLRRLQEDLRSGRMPGEAITDGVCILSGGIFLITPGFITDILGLLLLMPATRKWFKPLLYRIFRKWMRRKTVILR</sequence>
<evidence type="ECO:0000256" key="1">
    <source>
        <dbReference type="SAM" id="Phobius"/>
    </source>
</evidence>
<evidence type="ECO:0000313" key="3">
    <source>
        <dbReference type="Proteomes" id="UP001341444"/>
    </source>
</evidence>
<dbReference type="PANTHER" id="PTHR35335">
    <property type="entry name" value="UPF0716 PROTEIN FXSA"/>
    <property type="match status" value="1"/>
</dbReference>
<name>A0ABU6MEW4_9BACI</name>
<protein>
    <submittedName>
        <fullName evidence="2">Membrane protein FxsA</fullName>
    </submittedName>
</protein>
<feature type="transmembrane region" description="Helical" evidence="1">
    <location>
        <begin position="75"/>
        <end position="100"/>
    </location>
</feature>
<evidence type="ECO:0000313" key="2">
    <source>
        <dbReference type="EMBL" id="MED1203215.1"/>
    </source>
</evidence>
<dbReference type="NCBIfam" id="NF008528">
    <property type="entry name" value="PRK11463.1-2"/>
    <property type="match status" value="1"/>
</dbReference>